<dbReference type="InterPro" id="IPR041516">
    <property type="entry name" value="LACTB2_WH"/>
</dbReference>
<evidence type="ECO:0000256" key="4">
    <source>
        <dbReference type="ARBA" id="ARBA00022833"/>
    </source>
</evidence>
<comment type="caution">
    <text evidence="7">The sequence shown here is derived from an EMBL/GenBank/DDBJ whole genome shotgun (WGS) entry which is preliminary data.</text>
</comment>
<dbReference type="OrthoDB" id="17458at2759"/>
<dbReference type="PANTHER" id="PTHR23131:SF0">
    <property type="entry name" value="ENDORIBONUCLEASE LACTB2"/>
    <property type="match status" value="1"/>
</dbReference>
<dbReference type="GO" id="GO:0046872">
    <property type="term" value="F:metal ion binding"/>
    <property type="evidence" value="ECO:0007669"/>
    <property type="project" value="UniProtKB-KW"/>
</dbReference>
<dbReference type="Gene3D" id="1.10.10.10">
    <property type="entry name" value="Winged helix-like DNA-binding domain superfamily/Winged helix DNA-binding domain"/>
    <property type="match status" value="1"/>
</dbReference>
<evidence type="ECO:0000259" key="6">
    <source>
        <dbReference type="SMART" id="SM00849"/>
    </source>
</evidence>
<dbReference type="InterPro" id="IPR001279">
    <property type="entry name" value="Metallo-B-lactamas"/>
</dbReference>
<dbReference type="InterPro" id="IPR050662">
    <property type="entry name" value="Sec-metab_biosynth-thioest"/>
</dbReference>
<keyword evidence="4" id="KW-0862">Zinc</keyword>
<dbReference type="GO" id="GO:0016787">
    <property type="term" value="F:hydrolase activity"/>
    <property type="evidence" value="ECO:0007669"/>
    <property type="project" value="UniProtKB-KW"/>
</dbReference>
<gene>
    <name evidence="7" type="primary">RvY_14692</name>
    <name evidence="7" type="synonym">RvY_14692.1</name>
    <name evidence="7" type="ORF">RvY_14692-1</name>
</gene>
<dbReference type="InterPro" id="IPR036866">
    <property type="entry name" value="RibonucZ/Hydroxyglut_hydro"/>
</dbReference>
<evidence type="ECO:0000313" key="7">
    <source>
        <dbReference type="EMBL" id="GAV04411.1"/>
    </source>
</evidence>
<dbReference type="AlphaFoldDB" id="A0A1D1VTU1"/>
<dbReference type="Proteomes" id="UP000186922">
    <property type="component" value="Unassembled WGS sequence"/>
</dbReference>
<dbReference type="CDD" id="cd07722">
    <property type="entry name" value="LACTB2-like_MBL-fold"/>
    <property type="match status" value="1"/>
</dbReference>
<dbReference type="PANTHER" id="PTHR23131">
    <property type="entry name" value="ENDORIBONUCLEASE LACTB2"/>
    <property type="match status" value="1"/>
</dbReference>
<dbReference type="EMBL" id="BDGG01000010">
    <property type="protein sequence ID" value="GAV04411.1"/>
    <property type="molecule type" value="Genomic_DNA"/>
</dbReference>
<keyword evidence="3" id="KW-0378">Hydrolase</keyword>
<dbReference type="FunFam" id="3.60.15.10:FF:000017">
    <property type="entry name" value="Lactamase beta 2"/>
    <property type="match status" value="1"/>
</dbReference>
<dbReference type="STRING" id="947166.A0A1D1VTU1"/>
<organism evidence="7 8">
    <name type="scientific">Ramazzottius varieornatus</name>
    <name type="common">Water bear</name>
    <name type="synonym">Tardigrade</name>
    <dbReference type="NCBI Taxonomy" id="947166"/>
    <lineage>
        <taxon>Eukaryota</taxon>
        <taxon>Metazoa</taxon>
        <taxon>Ecdysozoa</taxon>
        <taxon>Tardigrada</taxon>
        <taxon>Eutardigrada</taxon>
        <taxon>Parachela</taxon>
        <taxon>Hypsibioidea</taxon>
        <taxon>Ramazzottiidae</taxon>
        <taxon>Ramazzottius</taxon>
    </lineage>
</organism>
<dbReference type="Pfam" id="PF00753">
    <property type="entry name" value="Lactamase_B"/>
    <property type="match status" value="1"/>
</dbReference>
<dbReference type="SUPFAM" id="SSF56281">
    <property type="entry name" value="Metallo-hydrolase/oxidoreductase"/>
    <property type="match status" value="1"/>
</dbReference>
<sequence length="341" mass="37650">MGGTESRFARLVAWRMMGMMGAPAGSKPIPPVSRLSHNVIRVLGCNPGPMTLQGTNTYVLGTGVERLLVDAGEKGNSSYIKSLKDVLAEEKAKISKIILTHWHADHTGGLDGVLASGCTTDRPQLLKYKLAEEERYEHFGNDSKVAVEGATVRALHTPGHTTDHLSLLLEENNAVFSGDCILGEGSSVFEHYANYLKSLKLLAEMDPAVMYPAHGSVIENPVPVIQQYIAHREQREKEIIAELQRQFPGESTADKLVSAIYPTLNFILRKGALNNVVHHLNKLIEEGKVGMYFPVFVQLEYYCSAFCGSLKHHITQPVACLFFAEMLHGDRFRLIHSNSTV</sequence>
<evidence type="ECO:0000256" key="1">
    <source>
        <dbReference type="ARBA" id="ARBA00006759"/>
    </source>
</evidence>
<feature type="domain" description="Metallo-beta-lactamase" evidence="6">
    <location>
        <begin position="54"/>
        <end position="214"/>
    </location>
</feature>
<name>A0A1D1VTU1_RAMVA</name>
<dbReference type="Pfam" id="PF17778">
    <property type="entry name" value="WHD_BLACT"/>
    <property type="match status" value="1"/>
</dbReference>
<evidence type="ECO:0000256" key="2">
    <source>
        <dbReference type="ARBA" id="ARBA00022723"/>
    </source>
</evidence>
<protein>
    <recommendedName>
        <fullName evidence="5">Beta-lactamase-like protein 2 homolog</fullName>
    </recommendedName>
</protein>
<dbReference type="InterPro" id="IPR047921">
    <property type="entry name" value="LACTB2-like_MBL-fold"/>
</dbReference>
<evidence type="ECO:0000256" key="3">
    <source>
        <dbReference type="ARBA" id="ARBA00022801"/>
    </source>
</evidence>
<accession>A0A1D1VTU1</accession>
<keyword evidence="8" id="KW-1185">Reference proteome</keyword>
<dbReference type="SMART" id="SM00849">
    <property type="entry name" value="Lactamase_B"/>
    <property type="match status" value="1"/>
</dbReference>
<reference evidence="7 8" key="1">
    <citation type="journal article" date="2016" name="Nat. Commun.">
        <title>Extremotolerant tardigrade genome and improved radiotolerance of human cultured cells by tardigrade-unique protein.</title>
        <authorList>
            <person name="Hashimoto T."/>
            <person name="Horikawa D.D."/>
            <person name="Saito Y."/>
            <person name="Kuwahara H."/>
            <person name="Kozuka-Hata H."/>
            <person name="Shin-I T."/>
            <person name="Minakuchi Y."/>
            <person name="Ohishi K."/>
            <person name="Motoyama A."/>
            <person name="Aizu T."/>
            <person name="Enomoto A."/>
            <person name="Kondo K."/>
            <person name="Tanaka S."/>
            <person name="Hara Y."/>
            <person name="Koshikawa S."/>
            <person name="Sagara H."/>
            <person name="Miura T."/>
            <person name="Yokobori S."/>
            <person name="Miyagawa K."/>
            <person name="Suzuki Y."/>
            <person name="Kubo T."/>
            <person name="Oyama M."/>
            <person name="Kohara Y."/>
            <person name="Fujiyama A."/>
            <person name="Arakawa K."/>
            <person name="Katayama T."/>
            <person name="Toyoda A."/>
            <person name="Kunieda T."/>
        </authorList>
    </citation>
    <scope>NUCLEOTIDE SEQUENCE [LARGE SCALE GENOMIC DNA]</scope>
    <source>
        <strain evidence="7 8">YOKOZUNA-1</strain>
    </source>
</reference>
<proteinExistence type="inferred from homology"/>
<evidence type="ECO:0000256" key="5">
    <source>
        <dbReference type="ARBA" id="ARBA00069358"/>
    </source>
</evidence>
<evidence type="ECO:0000313" key="8">
    <source>
        <dbReference type="Proteomes" id="UP000186922"/>
    </source>
</evidence>
<keyword evidence="2" id="KW-0479">Metal-binding</keyword>
<dbReference type="Gene3D" id="3.60.15.10">
    <property type="entry name" value="Ribonuclease Z/Hydroxyacylglutathione hydrolase-like"/>
    <property type="match status" value="1"/>
</dbReference>
<dbReference type="InterPro" id="IPR036388">
    <property type="entry name" value="WH-like_DNA-bd_sf"/>
</dbReference>
<comment type="similarity">
    <text evidence="1">Belongs to the metallo-beta-lactamase superfamily. Glyoxalase II family.</text>
</comment>